<dbReference type="Pfam" id="PF24560">
    <property type="entry name" value="zf-C2H2_OTU1_C"/>
    <property type="match status" value="1"/>
</dbReference>
<dbReference type="STRING" id="448386.A0A2V3IK19"/>
<evidence type="ECO:0000256" key="10">
    <source>
        <dbReference type="SAM" id="MobiDB-lite"/>
    </source>
</evidence>
<sequence length="306" mass="33503">MKLRVRSSRGVSDVSVDPSATVASLKKQLGATALRCGFPPKLLSVDDSQRLSAVLSSGDVIVVQSQQPQSQQPQSQQPQSQQPQSLQPQPTPKASTTSASAIPASSILSNGTIVIREVPDDNSCLFRSVNALLSRSNQPPESLRTIVKDAVAAQPELYSEAFLGRSNAQYQQWIMDANSWGGAIELSALAHHFRIELAAFDIKTMRLDRYGEGKQFSSVAYLVYDGIHYNYMALAIGDLHVTQFDVKEQLVEEHMRKQAQKLHDERRYTDTANASFKCAQCGKVLQGEKAVAAHAQQSGHSEFSES</sequence>
<evidence type="ECO:0000313" key="13">
    <source>
        <dbReference type="Proteomes" id="UP000247409"/>
    </source>
</evidence>
<protein>
    <recommendedName>
        <fullName evidence="9">Ubiquitin thioesterase OTU</fullName>
        <ecNumber evidence="9">3.4.19.12</ecNumber>
    </recommendedName>
</protein>
<dbReference type="EMBL" id="NBIV01000165">
    <property type="protein sequence ID" value="PXF42411.1"/>
    <property type="molecule type" value="Genomic_DNA"/>
</dbReference>
<dbReference type="OrthoDB" id="65596at2759"/>
<dbReference type="EC" id="3.4.19.12" evidence="9"/>
<keyword evidence="5 9" id="KW-0833">Ubl conjugation pathway</keyword>
<dbReference type="SUPFAM" id="SSF54001">
    <property type="entry name" value="Cysteine proteinases"/>
    <property type="match status" value="1"/>
</dbReference>
<dbReference type="PROSITE" id="PS50802">
    <property type="entry name" value="OTU"/>
    <property type="match status" value="1"/>
</dbReference>
<evidence type="ECO:0000256" key="2">
    <source>
        <dbReference type="ARBA" id="ARBA00022670"/>
    </source>
</evidence>
<comment type="catalytic activity">
    <reaction evidence="1 9">
        <text>Thiol-dependent hydrolysis of ester, thioester, amide, peptide and isopeptide bonds formed by the C-terminal Gly of ubiquitin (a 76-residue protein attached to proteins as an intracellular targeting signal).</text>
        <dbReference type="EC" id="3.4.19.12"/>
    </reaction>
</comment>
<keyword evidence="9" id="KW-0963">Cytoplasm</keyword>
<dbReference type="GO" id="GO:0030968">
    <property type="term" value="P:endoplasmic reticulum unfolded protein response"/>
    <property type="evidence" value="ECO:0007669"/>
    <property type="project" value="TreeGrafter"/>
</dbReference>
<dbReference type="Proteomes" id="UP000247409">
    <property type="component" value="Unassembled WGS sequence"/>
</dbReference>
<dbReference type="InterPro" id="IPR038765">
    <property type="entry name" value="Papain-like_cys_pep_sf"/>
</dbReference>
<name>A0A2V3IK19_9FLOR</name>
<dbReference type="CDD" id="cd22745">
    <property type="entry name" value="OTU_OTU1"/>
    <property type="match status" value="1"/>
</dbReference>
<evidence type="ECO:0000256" key="1">
    <source>
        <dbReference type="ARBA" id="ARBA00000707"/>
    </source>
</evidence>
<dbReference type="GO" id="GO:0005829">
    <property type="term" value="C:cytosol"/>
    <property type="evidence" value="ECO:0007669"/>
    <property type="project" value="TreeGrafter"/>
</dbReference>
<evidence type="ECO:0000256" key="6">
    <source>
        <dbReference type="ARBA" id="ARBA00022801"/>
    </source>
</evidence>
<dbReference type="GO" id="GO:0005634">
    <property type="term" value="C:nucleus"/>
    <property type="evidence" value="ECO:0007669"/>
    <property type="project" value="TreeGrafter"/>
</dbReference>
<reference evidence="12 13" key="1">
    <citation type="journal article" date="2018" name="Mol. Biol. Evol.">
        <title>Analysis of the draft genome of the red seaweed Gracilariopsis chorda provides insights into genome size evolution in Rhodophyta.</title>
        <authorList>
            <person name="Lee J."/>
            <person name="Yang E.C."/>
            <person name="Graf L."/>
            <person name="Yang J.H."/>
            <person name="Qiu H."/>
            <person name="Zel Zion U."/>
            <person name="Chan C.X."/>
            <person name="Stephens T.G."/>
            <person name="Weber A.P.M."/>
            <person name="Boo G.H."/>
            <person name="Boo S.M."/>
            <person name="Kim K.M."/>
            <person name="Shin Y."/>
            <person name="Jung M."/>
            <person name="Lee S.J."/>
            <person name="Yim H.S."/>
            <person name="Lee J.H."/>
            <person name="Bhattacharya D."/>
            <person name="Yoon H.S."/>
        </authorList>
    </citation>
    <scope>NUCLEOTIDE SEQUENCE [LARGE SCALE GENOMIC DNA]</scope>
    <source>
        <strain evidence="12 13">SKKU-2015</strain>
        <tissue evidence="12">Whole body</tissue>
    </source>
</reference>
<dbReference type="PROSITE" id="PS00028">
    <property type="entry name" value="ZINC_FINGER_C2H2_1"/>
    <property type="match status" value="1"/>
</dbReference>
<keyword evidence="2" id="KW-0645">Protease</keyword>
<dbReference type="Pfam" id="PF21403">
    <property type="entry name" value="OTU1_UBXL"/>
    <property type="match status" value="1"/>
</dbReference>
<dbReference type="InterPro" id="IPR057766">
    <property type="entry name" value="Znf-C2H2_OTU1-like_C"/>
</dbReference>
<keyword evidence="6 9" id="KW-0378">Hydrolase</keyword>
<feature type="region of interest" description="Disordered" evidence="10">
    <location>
        <begin position="64"/>
        <end position="101"/>
    </location>
</feature>
<keyword evidence="13" id="KW-1185">Reference proteome</keyword>
<evidence type="ECO:0000256" key="9">
    <source>
        <dbReference type="RuleBase" id="RU367104"/>
    </source>
</evidence>
<gene>
    <name evidence="12" type="ORF">BWQ96_07852</name>
</gene>
<dbReference type="InterPro" id="IPR013087">
    <property type="entry name" value="Znf_C2H2_type"/>
</dbReference>
<keyword evidence="7 9" id="KW-0788">Thiol protease</keyword>
<dbReference type="PANTHER" id="PTHR13312:SF0">
    <property type="entry name" value="UBIQUITIN THIOESTERASE OTU1"/>
    <property type="match status" value="1"/>
</dbReference>
<comment type="caution">
    <text evidence="12">The sequence shown here is derived from an EMBL/GenBank/DDBJ whole genome shotgun (WGS) entry which is preliminary data.</text>
</comment>
<dbReference type="AlphaFoldDB" id="A0A2V3IK19"/>
<proteinExistence type="predicted"/>
<comment type="function">
    <text evidence="9">Hydrolase that can remove conjugated ubiquitin from proteins and may therefore play an important regulatory role at the level of protein turnover by preventing degradation.</text>
</comment>
<evidence type="ECO:0000256" key="8">
    <source>
        <dbReference type="ARBA" id="ARBA00022833"/>
    </source>
</evidence>
<keyword evidence="3" id="KW-0479">Metal-binding</keyword>
<dbReference type="InterPro" id="IPR048857">
    <property type="entry name" value="OTU1_Ubl"/>
</dbReference>
<dbReference type="GO" id="GO:0036503">
    <property type="term" value="P:ERAD pathway"/>
    <property type="evidence" value="ECO:0007669"/>
    <property type="project" value="TreeGrafter"/>
</dbReference>
<evidence type="ECO:0000313" key="12">
    <source>
        <dbReference type="EMBL" id="PXF42411.1"/>
    </source>
</evidence>
<evidence type="ECO:0000256" key="5">
    <source>
        <dbReference type="ARBA" id="ARBA00022786"/>
    </source>
</evidence>
<accession>A0A2V3IK19</accession>
<dbReference type="Pfam" id="PF02338">
    <property type="entry name" value="OTU"/>
    <property type="match status" value="1"/>
</dbReference>
<dbReference type="GO" id="GO:0004843">
    <property type="term" value="F:cysteine-type deubiquitinase activity"/>
    <property type="evidence" value="ECO:0007669"/>
    <property type="project" value="UniProtKB-UniRule"/>
</dbReference>
<keyword evidence="4" id="KW-0863">Zinc-finger</keyword>
<organism evidence="12 13">
    <name type="scientific">Gracilariopsis chorda</name>
    <dbReference type="NCBI Taxonomy" id="448386"/>
    <lineage>
        <taxon>Eukaryota</taxon>
        <taxon>Rhodophyta</taxon>
        <taxon>Florideophyceae</taxon>
        <taxon>Rhodymeniophycidae</taxon>
        <taxon>Gracilariales</taxon>
        <taxon>Gracilariaceae</taxon>
        <taxon>Gracilariopsis</taxon>
    </lineage>
</organism>
<dbReference type="PANTHER" id="PTHR13312">
    <property type="entry name" value="HIV-INDUCED PROTEIN-7-LIKE PROTEASE"/>
    <property type="match status" value="1"/>
</dbReference>
<evidence type="ECO:0000256" key="4">
    <source>
        <dbReference type="ARBA" id="ARBA00022771"/>
    </source>
</evidence>
<comment type="subcellular location">
    <subcellularLocation>
        <location evidence="9">Cytoplasm</location>
    </subcellularLocation>
</comment>
<evidence type="ECO:0000259" key="11">
    <source>
        <dbReference type="PROSITE" id="PS50802"/>
    </source>
</evidence>
<dbReference type="Gene3D" id="3.10.20.90">
    <property type="entry name" value="Phosphatidylinositol 3-kinase Catalytic Subunit, Chain A, domain 1"/>
    <property type="match status" value="1"/>
</dbReference>
<feature type="domain" description="OTU" evidence="11">
    <location>
        <begin position="113"/>
        <end position="235"/>
    </location>
</feature>
<dbReference type="Gene3D" id="3.90.70.80">
    <property type="match status" value="1"/>
</dbReference>
<dbReference type="GO" id="GO:0016579">
    <property type="term" value="P:protein deubiquitination"/>
    <property type="evidence" value="ECO:0007669"/>
    <property type="project" value="TreeGrafter"/>
</dbReference>
<evidence type="ECO:0000256" key="3">
    <source>
        <dbReference type="ARBA" id="ARBA00022723"/>
    </source>
</evidence>
<evidence type="ECO:0000256" key="7">
    <source>
        <dbReference type="ARBA" id="ARBA00022807"/>
    </source>
</evidence>
<dbReference type="InterPro" id="IPR003323">
    <property type="entry name" value="OTU_dom"/>
</dbReference>
<keyword evidence="8" id="KW-0862">Zinc</keyword>